<evidence type="ECO:0000313" key="13">
    <source>
        <dbReference type="Proteomes" id="UP000291236"/>
    </source>
</evidence>
<dbReference type="AlphaFoldDB" id="A0A4P2VHS8"/>
<evidence type="ECO:0000256" key="6">
    <source>
        <dbReference type="ARBA" id="ARBA00023002"/>
    </source>
</evidence>
<dbReference type="PANTHER" id="PTHR13914:SF0">
    <property type="entry name" value="PROLINE DEHYDROGENASE 1, MITOCHONDRIAL"/>
    <property type="match status" value="1"/>
</dbReference>
<dbReference type="InterPro" id="IPR002872">
    <property type="entry name" value="Proline_DH_dom"/>
</dbReference>
<dbReference type="InterPro" id="IPR015659">
    <property type="entry name" value="Proline_oxidase"/>
</dbReference>
<keyword evidence="3" id="KW-0285">Flavoprotein</keyword>
<dbReference type="InterPro" id="IPR029041">
    <property type="entry name" value="FAD-linked_oxidoreductase-like"/>
</dbReference>
<comment type="catalytic activity">
    <reaction evidence="8">
        <text>L-proline + a quinone = (S)-1-pyrroline-5-carboxylate + a quinol + H(+)</text>
        <dbReference type="Rhea" id="RHEA:23784"/>
        <dbReference type="ChEBI" id="CHEBI:15378"/>
        <dbReference type="ChEBI" id="CHEBI:17388"/>
        <dbReference type="ChEBI" id="CHEBI:24646"/>
        <dbReference type="ChEBI" id="CHEBI:60039"/>
        <dbReference type="ChEBI" id="CHEBI:132124"/>
        <dbReference type="EC" id="1.5.5.2"/>
    </reaction>
</comment>
<keyword evidence="13" id="KW-1185">Reference proteome</keyword>
<feature type="binding site" evidence="9">
    <location>
        <position position="264"/>
    </location>
    <ligand>
        <name>substrate</name>
    </ligand>
</feature>
<reference evidence="12 13" key="1">
    <citation type="submission" date="2018-12" db="EMBL/GenBank/DDBJ databases">
        <title>Rubrispira sanarue gen. nov., sp., nov., a member of the order Silvanigrellales, isolated from a brackish lake in Hamamatsu Japan.</title>
        <authorList>
            <person name="Maejima Y."/>
            <person name="Iino T."/>
            <person name="Muraguchi Y."/>
            <person name="Fukuda K."/>
            <person name="Nojiri H."/>
            <person name="Ohkuma M."/>
            <person name="Moriuchi R."/>
            <person name="Dohra H."/>
            <person name="Kimbara K."/>
            <person name="Shintani M."/>
        </authorList>
    </citation>
    <scope>NUCLEOTIDE SEQUENCE [LARGE SCALE GENOMIC DNA]</scope>
    <source>
        <strain evidence="12 13">RF1110005</strain>
    </source>
</reference>
<feature type="binding site" evidence="9">
    <location>
        <position position="263"/>
    </location>
    <ligand>
        <name>substrate</name>
    </ligand>
</feature>
<comment type="pathway">
    <text evidence="1">Amino-acid degradation; L-proline degradation into L-glutamate; L-glutamate from L-proline: step 1/2.</text>
</comment>
<keyword evidence="6" id="KW-0560">Oxidoreductase</keyword>
<name>A0A4P2VHS8_FLUSA</name>
<evidence type="ECO:0000256" key="7">
    <source>
        <dbReference type="ARBA" id="ARBA00023062"/>
    </source>
</evidence>
<evidence type="ECO:0000256" key="8">
    <source>
        <dbReference type="ARBA" id="ARBA00048779"/>
    </source>
</evidence>
<protein>
    <recommendedName>
        <fullName evidence="2">proline dehydrogenase</fullName>
        <ecNumber evidence="2">1.5.5.2</ecNumber>
    </recommendedName>
</protein>
<dbReference type="PIRSF" id="PIRSF000196">
    <property type="entry name" value="Pro_dehydrog"/>
    <property type="match status" value="1"/>
</dbReference>
<dbReference type="GO" id="GO:0010133">
    <property type="term" value="P:L-proline catabolic process to L-glutamate"/>
    <property type="evidence" value="ECO:0007669"/>
    <property type="project" value="UniProtKB-UniPathway"/>
</dbReference>
<dbReference type="GO" id="GO:0004657">
    <property type="term" value="F:proline dehydrogenase activity"/>
    <property type="evidence" value="ECO:0007669"/>
    <property type="project" value="UniProtKB-EC"/>
</dbReference>
<dbReference type="Pfam" id="PF01619">
    <property type="entry name" value="Pro_dh"/>
    <property type="match status" value="1"/>
</dbReference>
<dbReference type="KEGG" id="sbf:JCM31447_09370"/>
<comment type="cofactor">
    <cofactor evidence="10">
        <name>FAD</name>
        <dbReference type="ChEBI" id="CHEBI:57692"/>
    </cofactor>
    <text evidence="10">Binds 1 FAD per subunit.</text>
</comment>
<evidence type="ECO:0000256" key="5">
    <source>
        <dbReference type="ARBA" id="ARBA00022827"/>
    </source>
</evidence>
<feature type="binding site" evidence="10">
    <location>
        <begin position="201"/>
        <end position="202"/>
    </location>
    <ligand>
        <name>FAD</name>
        <dbReference type="ChEBI" id="CHEBI:57692"/>
    </ligand>
</feature>
<proteinExistence type="predicted"/>
<gene>
    <name evidence="12" type="ORF">JCM31447_09370</name>
</gene>
<keyword evidence="7" id="KW-0642">Proline metabolism</keyword>
<evidence type="ECO:0000256" key="9">
    <source>
        <dbReference type="PIRSR" id="PIRSR000196-1"/>
    </source>
</evidence>
<evidence type="ECO:0000313" key="12">
    <source>
        <dbReference type="EMBL" id="BBH52496.1"/>
    </source>
</evidence>
<feature type="binding site" evidence="9">
    <location>
        <position position="75"/>
    </location>
    <ligand>
        <name>substrate</name>
    </ligand>
</feature>
<keyword evidence="4 10" id="KW-0547">Nucleotide-binding</keyword>
<evidence type="ECO:0000256" key="2">
    <source>
        <dbReference type="ARBA" id="ARBA00012695"/>
    </source>
</evidence>
<dbReference type="Proteomes" id="UP000291236">
    <property type="component" value="Chromosome"/>
</dbReference>
<organism evidence="12 13">
    <name type="scientific">Fluviispira sanaruensis</name>
    <dbReference type="NCBI Taxonomy" id="2493639"/>
    <lineage>
        <taxon>Bacteria</taxon>
        <taxon>Pseudomonadati</taxon>
        <taxon>Bdellovibrionota</taxon>
        <taxon>Oligoflexia</taxon>
        <taxon>Silvanigrellales</taxon>
        <taxon>Silvanigrellaceae</taxon>
        <taxon>Fluviispira</taxon>
    </lineage>
</organism>
<feature type="binding site" evidence="10">
    <location>
        <begin position="162"/>
        <end position="164"/>
    </location>
    <ligand>
        <name>FAD</name>
        <dbReference type="ChEBI" id="CHEBI:57692"/>
    </ligand>
</feature>
<dbReference type="Gene3D" id="3.20.20.220">
    <property type="match status" value="1"/>
</dbReference>
<evidence type="ECO:0000256" key="1">
    <source>
        <dbReference type="ARBA" id="ARBA00004739"/>
    </source>
</evidence>
<dbReference type="PANTHER" id="PTHR13914">
    <property type="entry name" value="PROLINE OXIDASE"/>
    <property type="match status" value="1"/>
</dbReference>
<evidence type="ECO:0000259" key="11">
    <source>
        <dbReference type="Pfam" id="PF01619"/>
    </source>
</evidence>
<evidence type="ECO:0000256" key="4">
    <source>
        <dbReference type="ARBA" id="ARBA00022741"/>
    </source>
</evidence>
<feature type="binding site" evidence="10">
    <location>
        <position position="110"/>
    </location>
    <ligand>
        <name>FAD</name>
        <dbReference type="ChEBI" id="CHEBI:57692"/>
    </ligand>
</feature>
<dbReference type="InterPro" id="IPR008219">
    <property type="entry name" value="PRODH_bac_arc"/>
</dbReference>
<sequence length="282" mass="33245">MSSIPFYAKKFVSGINIEEAFAVVERLNDKKICVTLDLLGENISEKQQAIKFVDEYDILLKKISEKKLDCYVSIKLTMLGLDIDFDFCYNNLSQIMRIADHYNIRVALDMEGSDYTERTIVIYERAAKEFKNIEIVLQAYLVRTEDDVKRILAANGRVRLCKGAYKEPPEKAIKKMSQIVENYKKLIQKLLLEGQRICIASHDDDIIDFCIEFIEKNNIPKDRYEFQMLYGMREKTWSRIREKGHNMTIYVPYGDQWQAYYARRLAERKENVFFVLKNLFKS</sequence>
<evidence type="ECO:0000256" key="3">
    <source>
        <dbReference type="ARBA" id="ARBA00022630"/>
    </source>
</evidence>
<dbReference type="EC" id="1.5.5.2" evidence="2"/>
<feature type="domain" description="Proline dehydrogenase" evidence="11">
    <location>
        <begin position="24"/>
        <end position="275"/>
    </location>
</feature>
<feature type="binding site" evidence="10">
    <location>
        <position position="138"/>
    </location>
    <ligand>
        <name>FAD</name>
        <dbReference type="ChEBI" id="CHEBI:57692"/>
    </ligand>
</feature>
<keyword evidence="5 10" id="KW-0274">FAD</keyword>
<dbReference type="EMBL" id="AP019368">
    <property type="protein sequence ID" value="BBH52496.1"/>
    <property type="molecule type" value="Genomic_DNA"/>
</dbReference>
<dbReference type="UniPathway" id="UPA00261">
    <property type="reaction ID" value="UER00373"/>
</dbReference>
<dbReference type="RefSeq" id="WP_130607056.1">
    <property type="nucleotide sequence ID" value="NZ_AP019368.1"/>
</dbReference>
<dbReference type="OrthoDB" id="9773461at2"/>
<dbReference type="GO" id="GO:0000166">
    <property type="term" value="F:nucleotide binding"/>
    <property type="evidence" value="ECO:0007669"/>
    <property type="project" value="UniProtKB-KW"/>
</dbReference>
<evidence type="ECO:0000256" key="10">
    <source>
        <dbReference type="PIRSR" id="PIRSR000196-2"/>
    </source>
</evidence>
<dbReference type="SUPFAM" id="SSF51730">
    <property type="entry name" value="FAD-linked oxidoreductase"/>
    <property type="match status" value="1"/>
</dbReference>
<accession>A0A4P2VHS8</accession>